<dbReference type="PIRSF" id="PIRSF000103">
    <property type="entry name" value="HIBADH"/>
    <property type="match status" value="1"/>
</dbReference>
<comment type="similarity">
    <text evidence="1">Belongs to the HIBADH-related family.</text>
</comment>
<dbReference type="Pfam" id="PF03446">
    <property type="entry name" value="NAD_binding_2"/>
    <property type="match status" value="1"/>
</dbReference>
<protein>
    <recommendedName>
        <fullName evidence="7">3-hydroxyisobutyrate dehydrogenase-like beta-hydroxyacid dehydrogenase</fullName>
    </recommendedName>
</protein>
<evidence type="ECO:0000256" key="2">
    <source>
        <dbReference type="ARBA" id="ARBA00023002"/>
    </source>
</evidence>
<dbReference type="Proteomes" id="UP001501444">
    <property type="component" value="Unassembled WGS sequence"/>
</dbReference>
<dbReference type="InterPro" id="IPR015815">
    <property type="entry name" value="HIBADH-related"/>
</dbReference>
<dbReference type="SUPFAM" id="SSF48179">
    <property type="entry name" value="6-phosphogluconate dehydrogenase C-terminal domain-like"/>
    <property type="match status" value="1"/>
</dbReference>
<evidence type="ECO:0008006" key="7">
    <source>
        <dbReference type="Google" id="ProtNLM"/>
    </source>
</evidence>
<keyword evidence="2" id="KW-0560">Oxidoreductase</keyword>
<feature type="domain" description="6-phosphogluconate dehydrogenase NADP-binding" evidence="3">
    <location>
        <begin position="2"/>
        <end position="103"/>
    </location>
</feature>
<name>A0ABP5SWF2_9ACTN</name>
<dbReference type="SUPFAM" id="SSF51735">
    <property type="entry name" value="NAD(P)-binding Rossmann-fold domains"/>
    <property type="match status" value="1"/>
</dbReference>
<evidence type="ECO:0000313" key="5">
    <source>
        <dbReference type="EMBL" id="GAA2337692.1"/>
    </source>
</evidence>
<comment type="caution">
    <text evidence="5">The sequence shown here is derived from an EMBL/GenBank/DDBJ whole genome shotgun (WGS) entry which is preliminary data.</text>
</comment>
<evidence type="ECO:0000313" key="6">
    <source>
        <dbReference type="Proteomes" id="UP001501444"/>
    </source>
</evidence>
<evidence type="ECO:0000259" key="3">
    <source>
        <dbReference type="Pfam" id="PF03446"/>
    </source>
</evidence>
<sequence length="251" mass="25030">MIAVLGLGEAGGRFAADLVAAGAQVRGYDPRVAAPRGVHPARDAAEACHGAGVVLSVNSAADALDALAQGLPGCAPGTVWAELNTAAPAVKEAVLRAAGERAVVADVAIMAPVPPRGLRTPMAASGPGAAPFAAVLGPLGTPIEVLDGPVGLAATRKLLRSVFYKGMAAAAVEALAAARAAGLEDWLAGNIAEELVRADAATLDRLVTGSVTHAVRRTHEMEAAAALLAGLGVPARVAQASRDWLEDLSTA</sequence>
<dbReference type="InterPro" id="IPR036291">
    <property type="entry name" value="NAD(P)-bd_dom_sf"/>
</dbReference>
<dbReference type="Pfam" id="PF09130">
    <property type="entry name" value="DUF1932"/>
    <property type="match status" value="1"/>
</dbReference>
<dbReference type="InterPro" id="IPR013328">
    <property type="entry name" value="6PGD_dom2"/>
</dbReference>
<dbReference type="Gene3D" id="3.40.50.720">
    <property type="entry name" value="NAD(P)-binding Rossmann-like Domain"/>
    <property type="match status" value="1"/>
</dbReference>
<dbReference type="InterPro" id="IPR008927">
    <property type="entry name" value="6-PGluconate_DH-like_C_sf"/>
</dbReference>
<keyword evidence="6" id="KW-1185">Reference proteome</keyword>
<dbReference type="Gene3D" id="1.10.1040.10">
    <property type="entry name" value="N-(1-d-carboxylethyl)-l-norvaline Dehydrogenase, domain 2"/>
    <property type="match status" value="1"/>
</dbReference>
<evidence type="ECO:0000256" key="1">
    <source>
        <dbReference type="ARBA" id="ARBA00009080"/>
    </source>
</evidence>
<organism evidence="5 6">
    <name type="scientific">Dactylosporangium salmoneum</name>
    <dbReference type="NCBI Taxonomy" id="53361"/>
    <lineage>
        <taxon>Bacteria</taxon>
        <taxon>Bacillati</taxon>
        <taxon>Actinomycetota</taxon>
        <taxon>Actinomycetes</taxon>
        <taxon>Micromonosporales</taxon>
        <taxon>Micromonosporaceae</taxon>
        <taxon>Dactylosporangium</taxon>
    </lineage>
</organism>
<accession>A0ABP5SWF2</accession>
<evidence type="ECO:0000259" key="4">
    <source>
        <dbReference type="Pfam" id="PF09130"/>
    </source>
</evidence>
<proteinExistence type="inferred from homology"/>
<gene>
    <name evidence="5" type="ORF">GCM10010170_018980</name>
</gene>
<reference evidence="6" key="1">
    <citation type="journal article" date="2019" name="Int. J. Syst. Evol. Microbiol.">
        <title>The Global Catalogue of Microorganisms (GCM) 10K type strain sequencing project: providing services to taxonomists for standard genome sequencing and annotation.</title>
        <authorList>
            <consortium name="The Broad Institute Genomics Platform"/>
            <consortium name="The Broad Institute Genome Sequencing Center for Infectious Disease"/>
            <person name="Wu L."/>
            <person name="Ma J."/>
        </authorList>
    </citation>
    <scope>NUCLEOTIDE SEQUENCE [LARGE SCALE GENOMIC DNA]</scope>
    <source>
        <strain evidence="6">JCM 3272</strain>
    </source>
</reference>
<dbReference type="RefSeq" id="WP_344611904.1">
    <property type="nucleotide sequence ID" value="NZ_BAAARV010000017.1"/>
</dbReference>
<dbReference type="InterPro" id="IPR006115">
    <property type="entry name" value="6PGDH_NADP-bd"/>
</dbReference>
<feature type="domain" description="Phosphogluconate dehydrogenase NAD-binding putative C-terminal" evidence="4">
    <location>
        <begin position="178"/>
        <end position="247"/>
    </location>
</feature>
<dbReference type="EMBL" id="BAAARV010000017">
    <property type="protein sequence ID" value="GAA2337692.1"/>
    <property type="molecule type" value="Genomic_DNA"/>
</dbReference>
<dbReference type="InterPro" id="IPR015814">
    <property type="entry name" value="Pgluconate_DH_NAD-bd_C"/>
</dbReference>